<reference evidence="2" key="1">
    <citation type="journal article" date="2019" name="Int. J. Syst. Evol. Microbiol.">
        <title>The Global Catalogue of Microorganisms (GCM) 10K type strain sequencing project: providing services to taxonomists for standard genome sequencing and annotation.</title>
        <authorList>
            <consortium name="The Broad Institute Genomics Platform"/>
            <consortium name="The Broad Institute Genome Sequencing Center for Infectious Disease"/>
            <person name="Wu L."/>
            <person name="Ma J."/>
        </authorList>
    </citation>
    <scope>NUCLEOTIDE SEQUENCE [LARGE SCALE GENOMIC DNA]</scope>
    <source>
        <strain evidence="2">JCM 16953</strain>
    </source>
</reference>
<accession>A0ABP7IPH2</accession>
<dbReference type="SUPFAM" id="SSF52540">
    <property type="entry name" value="P-loop containing nucleoside triphosphate hydrolases"/>
    <property type="match status" value="1"/>
</dbReference>
<keyword evidence="2" id="KW-1185">Reference proteome</keyword>
<protein>
    <recommendedName>
        <fullName evidence="3">Sulfotransferase</fullName>
    </recommendedName>
</protein>
<comment type="caution">
    <text evidence="1">The sequence shown here is derived from an EMBL/GenBank/DDBJ whole genome shotgun (WGS) entry which is preliminary data.</text>
</comment>
<evidence type="ECO:0000313" key="2">
    <source>
        <dbReference type="Proteomes" id="UP001501821"/>
    </source>
</evidence>
<sequence length="261" mass="30463">MERLRARVEKQQERIEELRARVRSERPRNDLSYVFICTYGRSGSTLLQGVLNSIPGYLIRGENRQVLRHLFELHQTVMRQKRTFKGWINRGEPLPVSHPFYGIDGYPDTAHREFRRLALNLLLRPDEDTRVTGFKEIRWADDDVLAYLQFLRNVFPDARFVINTRNLDDVAQSAWWGEDPDSRSVLERAEARLADIEQELGGSSYRVRYDEYVADPAVLEGLFDWLGEDFDLERVRAVLDVEHSYQPQDDDADDADDEASS</sequence>
<gene>
    <name evidence="1" type="ORF">GCM10022242_26380</name>
</gene>
<dbReference type="InterPro" id="IPR027417">
    <property type="entry name" value="P-loop_NTPase"/>
</dbReference>
<evidence type="ECO:0000313" key="1">
    <source>
        <dbReference type="EMBL" id="GAA3823640.1"/>
    </source>
</evidence>
<dbReference type="EMBL" id="BAABAH010000009">
    <property type="protein sequence ID" value="GAA3823640.1"/>
    <property type="molecule type" value="Genomic_DNA"/>
</dbReference>
<name>A0ABP7IPH2_9ACTN</name>
<dbReference type="Proteomes" id="UP001501821">
    <property type="component" value="Unassembled WGS sequence"/>
</dbReference>
<dbReference type="Pfam" id="PF13469">
    <property type="entry name" value="Sulfotransfer_3"/>
    <property type="match status" value="1"/>
</dbReference>
<proteinExistence type="predicted"/>
<evidence type="ECO:0008006" key="3">
    <source>
        <dbReference type="Google" id="ProtNLM"/>
    </source>
</evidence>
<dbReference type="Gene3D" id="3.40.50.300">
    <property type="entry name" value="P-loop containing nucleotide triphosphate hydrolases"/>
    <property type="match status" value="1"/>
</dbReference>
<organism evidence="1 2">
    <name type="scientific">Nocardioides panacisoli</name>
    <dbReference type="NCBI Taxonomy" id="627624"/>
    <lineage>
        <taxon>Bacteria</taxon>
        <taxon>Bacillati</taxon>
        <taxon>Actinomycetota</taxon>
        <taxon>Actinomycetes</taxon>
        <taxon>Propionibacteriales</taxon>
        <taxon>Nocardioidaceae</taxon>
        <taxon>Nocardioides</taxon>
    </lineage>
</organism>